<keyword evidence="3 4" id="KW-0326">Glycosidase</keyword>
<evidence type="ECO:0000313" key="8">
    <source>
        <dbReference type="Proteomes" id="UP001200544"/>
    </source>
</evidence>
<dbReference type="EMBL" id="JAHYQA010000012">
    <property type="protein sequence ID" value="MCE9239255.1"/>
    <property type="molecule type" value="Genomic_DNA"/>
</dbReference>
<evidence type="ECO:0000256" key="3">
    <source>
        <dbReference type="ARBA" id="ARBA00023295"/>
    </source>
</evidence>
<organism evidence="7 8">
    <name type="scientific">Bacteroides thetaiotaomicron</name>
    <dbReference type="NCBI Taxonomy" id="818"/>
    <lineage>
        <taxon>Bacteria</taxon>
        <taxon>Pseudomonadati</taxon>
        <taxon>Bacteroidota</taxon>
        <taxon>Bacteroidia</taxon>
        <taxon>Bacteroidales</taxon>
        <taxon>Bacteroidaceae</taxon>
        <taxon>Bacteroides</taxon>
    </lineage>
</organism>
<evidence type="ECO:0000256" key="5">
    <source>
        <dbReference type="SAM" id="SignalP"/>
    </source>
</evidence>
<comment type="caution">
    <text evidence="7">The sequence shown here is derived from an EMBL/GenBank/DDBJ whole genome shotgun (WGS) entry which is preliminary data.</text>
</comment>
<dbReference type="InterPro" id="IPR017853">
    <property type="entry name" value="GH"/>
</dbReference>
<dbReference type="Proteomes" id="UP001200544">
    <property type="component" value="Unassembled WGS sequence"/>
</dbReference>
<reference evidence="7" key="1">
    <citation type="submission" date="2021-07" db="EMBL/GenBank/DDBJ databases">
        <title>Comparative genomics of Bacteroides fragilis group isolates reveals species-dependent resistance mechanisms and validates clinical tools for resistance prediction.</title>
        <authorList>
            <person name="Wallace M.J."/>
            <person name="Jean S."/>
            <person name="Wallace M.A."/>
            <person name="Carey-Ann B.D."/>
            <person name="Dantas G."/>
        </authorList>
    </citation>
    <scope>NUCLEOTIDE SEQUENCE</scope>
    <source>
        <strain evidence="7">BJH_160</strain>
    </source>
</reference>
<feature type="chain" id="PRO_5043363738" description="GH26 domain-containing protein" evidence="5">
    <location>
        <begin position="21"/>
        <end position="1069"/>
    </location>
</feature>
<name>A0AAW4ZBG6_BACT4</name>
<feature type="domain" description="GH26" evidence="6">
    <location>
        <begin position="733"/>
        <end position="1062"/>
    </location>
</feature>
<proteinExistence type="inferred from homology"/>
<dbReference type="RefSeq" id="WP_234129076.1">
    <property type="nucleotide sequence ID" value="NZ_JAHYQA010000012.1"/>
</dbReference>
<comment type="similarity">
    <text evidence="1 4">Belongs to the glycosyl hydrolase 26 family.</text>
</comment>
<dbReference type="InterPro" id="IPR022790">
    <property type="entry name" value="GH26_dom"/>
</dbReference>
<dbReference type="SUPFAM" id="SSF55545">
    <property type="entry name" value="beta-N-acetylhexosaminidase-like domain"/>
    <property type="match status" value="1"/>
</dbReference>
<dbReference type="Gene3D" id="3.30.379.10">
    <property type="entry name" value="Chitobiase/beta-hexosaminidase domain 2-like"/>
    <property type="match status" value="1"/>
</dbReference>
<dbReference type="InterPro" id="IPR005154">
    <property type="entry name" value="Glyco_hydro_67_aGlcAse_N"/>
</dbReference>
<dbReference type="GO" id="GO:0016985">
    <property type="term" value="F:mannan endo-1,4-beta-mannosidase activity"/>
    <property type="evidence" value="ECO:0007669"/>
    <property type="project" value="InterPro"/>
</dbReference>
<dbReference type="InterPro" id="IPR000805">
    <property type="entry name" value="Glyco_hydro_26"/>
</dbReference>
<keyword evidence="2 4" id="KW-0378">Hydrolase</keyword>
<dbReference type="AlphaFoldDB" id="A0AAW4ZBG6"/>
<evidence type="ECO:0000313" key="7">
    <source>
        <dbReference type="EMBL" id="MCE9239255.1"/>
    </source>
</evidence>
<dbReference type="GO" id="GO:0045493">
    <property type="term" value="P:xylan catabolic process"/>
    <property type="evidence" value="ECO:0007669"/>
    <property type="project" value="InterPro"/>
</dbReference>
<feature type="active site" description="Proton donor" evidence="4">
    <location>
        <position position="890"/>
    </location>
</feature>
<accession>A0AAW4ZBG6</accession>
<sequence length="1069" mass="123472">MKCRMLLSVLLMLLSFSSMAKSIEVIKGRKSNIVIVTTDNKIEHLAATELSEFLKNLTSIEIPIVSEAEYRANYNKKSAIVVGTPLTNGIVKENINDDDLKSFTFESVLLRTVDFKTKSMIMVTGIEPKGVLNGAYTLMEEILKDITHTEYPDVDYVLPDVVENLIVQDLNISKTPYCTVNGLELEGMGLGNSSLLDNDKRNFEYKKWCTLVDWAKRHKMNFISNWPYSGESSMNNFPDIVVMKNYKKISKFSEMEIREAAKYRNQFFKYASDNGLDPYIMVYVPGWINKYIASSYPEFVGDNFQEFVAKSGGHPYNWGNPDVHQFMADLVTEVVKTYPEINGIHLRVWGSESAPDAEHKHQSAELIQIIIKKMVEAAYAQKPNIKIMLSGYSNFKDKTFSYARSLPGNLILQMKWDDDWAVSNDPRIPKEWLGVKDHILRAVSHSIPNEEAIPFWFPSAKLYQEGIQKYLKKGETTISGFPINFREWDTGVCDNDLNLSAIARLNWEPFTFDNKKFYADNYRLLFGEKAASDIIRASEIAGEVMAGFLTDYGGIIEGMWPGNYFCLKALIGKGDDDKWYRAIRHITSKADRPDYLLKCRARLEKFATQQKEVVELLEGTKEYVDRNLEIYNNMLYVYSGWYYILQSRIAAIDVVLNKDEVQKQVLLDRFISSDEFLKYYVRQMTNFSQKAVGDYPSEIRRDFLNRITAEQEYMENNYAPKEEYKIVDSRALESVKLLYKNLKRIEGKNILFGHQDDLAYGNGWKYIPKASDVEKVTGQYPAVIGHDLGHIGNKNNIDSVPFDLIRRNIIDAYNMGAINTISWHMKDLVNGGEAWVEPQERTVNTVKEILPGAPYHARLLQKLDLAADFFHSLKGVDGKLIPVIFRPYHEHNGDWFWWGRRHCSNDDYKHLFRFTVNYLINVRGVHNLLFAYSPNSVRDKKEYLERFPGESYVDIIGFDNYQTRGKTSQQYIDDMERNLKILCDISKSLDKISAVTETGYECIPESKWWTNTLYKAISQYPIVYVLCWRNGRPDHYYVPYPGQKSSADFRAFCRLPGIQLLNKDLILYE</sequence>
<evidence type="ECO:0000256" key="1">
    <source>
        <dbReference type="ARBA" id="ARBA00007754"/>
    </source>
</evidence>
<dbReference type="InterPro" id="IPR029018">
    <property type="entry name" value="Hex-like_dom2"/>
</dbReference>
<dbReference type="SUPFAM" id="SSF51445">
    <property type="entry name" value="(Trans)glycosidases"/>
    <property type="match status" value="2"/>
</dbReference>
<feature type="signal peptide" evidence="5">
    <location>
        <begin position="1"/>
        <end position="20"/>
    </location>
</feature>
<feature type="active site" description="Nucleophile" evidence="4">
    <location>
        <position position="997"/>
    </location>
</feature>
<dbReference type="Gene3D" id="3.20.20.80">
    <property type="entry name" value="Glycosidases"/>
    <property type="match status" value="1"/>
</dbReference>
<dbReference type="PRINTS" id="PR00739">
    <property type="entry name" value="GLHYDRLASE26"/>
</dbReference>
<gene>
    <name evidence="7" type="ORF">K0H07_19095</name>
</gene>
<dbReference type="GO" id="GO:0006080">
    <property type="term" value="P:substituted mannan metabolic process"/>
    <property type="evidence" value="ECO:0007669"/>
    <property type="project" value="InterPro"/>
</dbReference>
<dbReference type="GO" id="GO:0046559">
    <property type="term" value="F:alpha-glucuronidase activity"/>
    <property type="evidence" value="ECO:0007669"/>
    <property type="project" value="InterPro"/>
</dbReference>
<dbReference type="PANTHER" id="PTHR40079:SF4">
    <property type="entry name" value="GH26 DOMAIN-CONTAINING PROTEIN-RELATED"/>
    <property type="match status" value="1"/>
</dbReference>
<dbReference type="PANTHER" id="PTHR40079">
    <property type="entry name" value="MANNAN ENDO-1,4-BETA-MANNOSIDASE E-RELATED"/>
    <property type="match status" value="1"/>
</dbReference>
<evidence type="ECO:0000259" key="6">
    <source>
        <dbReference type="PROSITE" id="PS51764"/>
    </source>
</evidence>
<dbReference type="Pfam" id="PF03648">
    <property type="entry name" value="Glyco_hydro_67N"/>
    <property type="match status" value="1"/>
</dbReference>
<evidence type="ECO:0000256" key="4">
    <source>
        <dbReference type="PROSITE-ProRule" id="PRU01100"/>
    </source>
</evidence>
<protein>
    <recommendedName>
        <fullName evidence="6">GH26 domain-containing protein</fullName>
    </recommendedName>
</protein>
<keyword evidence="5" id="KW-0732">Signal</keyword>
<dbReference type="Pfam" id="PF02156">
    <property type="entry name" value="Glyco_hydro_26"/>
    <property type="match status" value="1"/>
</dbReference>
<evidence type="ECO:0000256" key="2">
    <source>
        <dbReference type="ARBA" id="ARBA00022801"/>
    </source>
</evidence>
<dbReference type="PROSITE" id="PS51764">
    <property type="entry name" value="GH26"/>
    <property type="match status" value="1"/>
</dbReference>